<dbReference type="Proteomes" id="UP000215914">
    <property type="component" value="Unassembled WGS sequence"/>
</dbReference>
<reference evidence="1" key="1">
    <citation type="journal article" date="2017" name="Nature">
        <title>The sunflower genome provides insights into oil metabolism, flowering and Asterid evolution.</title>
        <authorList>
            <person name="Badouin H."/>
            <person name="Gouzy J."/>
            <person name="Grassa C.J."/>
            <person name="Murat F."/>
            <person name="Staton S.E."/>
            <person name="Cottret L."/>
            <person name="Lelandais-Briere C."/>
            <person name="Owens G.L."/>
            <person name="Carrere S."/>
            <person name="Mayjonade B."/>
            <person name="Legrand L."/>
            <person name="Gill N."/>
            <person name="Kane N.C."/>
            <person name="Bowers J.E."/>
            <person name="Hubner S."/>
            <person name="Bellec A."/>
            <person name="Berard A."/>
            <person name="Berges H."/>
            <person name="Blanchet N."/>
            <person name="Boniface M.C."/>
            <person name="Brunel D."/>
            <person name="Catrice O."/>
            <person name="Chaidir N."/>
            <person name="Claudel C."/>
            <person name="Donnadieu C."/>
            <person name="Faraut T."/>
            <person name="Fievet G."/>
            <person name="Helmstetter N."/>
            <person name="King M."/>
            <person name="Knapp S.J."/>
            <person name="Lai Z."/>
            <person name="Le Paslier M.C."/>
            <person name="Lippi Y."/>
            <person name="Lorenzon L."/>
            <person name="Mandel J.R."/>
            <person name="Marage G."/>
            <person name="Marchand G."/>
            <person name="Marquand E."/>
            <person name="Bret-Mestries E."/>
            <person name="Morien E."/>
            <person name="Nambeesan S."/>
            <person name="Nguyen T."/>
            <person name="Pegot-Espagnet P."/>
            <person name="Pouilly N."/>
            <person name="Raftis F."/>
            <person name="Sallet E."/>
            <person name="Schiex T."/>
            <person name="Thomas J."/>
            <person name="Vandecasteele C."/>
            <person name="Vares D."/>
            <person name="Vear F."/>
            <person name="Vautrin S."/>
            <person name="Crespi M."/>
            <person name="Mangin B."/>
            <person name="Burke J.M."/>
            <person name="Salse J."/>
            <person name="Munos S."/>
            <person name="Vincourt P."/>
            <person name="Rieseberg L.H."/>
            <person name="Langlade N.B."/>
        </authorList>
    </citation>
    <scope>NUCLEOTIDE SEQUENCE</scope>
    <source>
        <tissue evidence="1">Leaves</tissue>
    </source>
</reference>
<comment type="caution">
    <text evidence="1">The sequence shown here is derived from an EMBL/GenBank/DDBJ whole genome shotgun (WGS) entry which is preliminary data.</text>
</comment>
<gene>
    <name evidence="1" type="ORF">HanXRQr2_Chr12g0528861</name>
</gene>
<dbReference type="EMBL" id="MNCJ02000327">
    <property type="protein sequence ID" value="KAF5776853.1"/>
    <property type="molecule type" value="Genomic_DNA"/>
</dbReference>
<evidence type="ECO:0000313" key="2">
    <source>
        <dbReference type="Proteomes" id="UP000215914"/>
    </source>
</evidence>
<accession>A0A9K3ENW0</accession>
<organism evidence="1 2">
    <name type="scientific">Helianthus annuus</name>
    <name type="common">Common sunflower</name>
    <dbReference type="NCBI Taxonomy" id="4232"/>
    <lineage>
        <taxon>Eukaryota</taxon>
        <taxon>Viridiplantae</taxon>
        <taxon>Streptophyta</taxon>
        <taxon>Embryophyta</taxon>
        <taxon>Tracheophyta</taxon>
        <taxon>Spermatophyta</taxon>
        <taxon>Magnoliopsida</taxon>
        <taxon>eudicotyledons</taxon>
        <taxon>Gunneridae</taxon>
        <taxon>Pentapetalae</taxon>
        <taxon>asterids</taxon>
        <taxon>campanulids</taxon>
        <taxon>Asterales</taxon>
        <taxon>Asteraceae</taxon>
        <taxon>Asteroideae</taxon>
        <taxon>Heliantheae alliance</taxon>
        <taxon>Heliantheae</taxon>
        <taxon>Helianthus</taxon>
    </lineage>
</organism>
<sequence>MEQMRDADGRWSSSLTTGVSDRAFLVASDGDGSKVIVVIGGQQRVRSVFQRLGFRHESLAATNIDY</sequence>
<proteinExistence type="predicted"/>
<dbReference type="AlphaFoldDB" id="A0A9K3ENW0"/>
<dbReference type="Gramene" id="mRNA:HanXRQr2_Chr12g0528861">
    <property type="protein sequence ID" value="CDS:HanXRQr2_Chr12g0528861.1"/>
    <property type="gene ID" value="HanXRQr2_Chr12g0528861"/>
</dbReference>
<keyword evidence="2" id="KW-1185">Reference proteome</keyword>
<protein>
    <submittedName>
        <fullName evidence="1">Uncharacterized protein</fullName>
    </submittedName>
</protein>
<name>A0A9K3ENW0_HELAN</name>
<evidence type="ECO:0000313" key="1">
    <source>
        <dbReference type="EMBL" id="KAF5776853.1"/>
    </source>
</evidence>
<reference evidence="1" key="2">
    <citation type="submission" date="2020-06" db="EMBL/GenBank/DDBJ databases">
        <title>Helianthus annuus Genome sequencing and assembly Release 2.</title>
        <authorList>
            <person name="Gouzy J."/>
            <person name="Langlade N."/>
            <person name="Munos S."/>
        </authorList>
    </citation>
    <scope>NUCLEOTIDE SEQUENCE</scope>
    <source>
        <tissue evidence="1">Leaves</tissue>
    </source>
</reference>